<proteinExistence type="predicted"/>
<dbReference type="PANTHER" id="PTHR34235">
    <property type="entry name" value="SLR1203 PROTEIN-RELATED"/>
    <property type="match status" value="1"/>
</dbReference>
<organism evidence="1 2">
    <name type="scientific">Candidatus Contendobacter odensis Run_B_J11</name>
    <dbReference type="NCBI Taxonomy" id="1400861"/>
    <lineage>
        <taxon>Bacteria</taxon>
        <taxon>Pseudomonadati</taxon>
        <taxon>Pseudomonadota</taxon>
        <taxon>Gammaproteobacteria</taxon>
        <taxon>Candidatus Competibacteraceae</taxon>
        <taxon>Candidatus Contendibacter</taxon>
    </lineage>
</organism>
<evidence type="ECO:0000313" key="1">
    <source>
        <dbReference type="EMBL" id="CDH43074.1"/>
    </source>
</evidence>
<reference evidence="1 2" key="1">
    <citation type="journal article" date="2014" name="ISME J.">
        <title>Candidatus Competibacter-lineage genomes retrieved from metagenomes reveal functional metabolic diversity.</title>
        <authorList>
            <person name="McIlroy S.J."/>
            <person name="Albertsen M."/>
            <person name="Andresen E.K."/>
            <person name="Saunders A.M."/>
            <person name="Kristiansen R."/>
            <person name="Stokholm-Bjerregaard M."/>
            <person name="Nielsen K.L."/>
            <person name="Nielsen P.H."/>
        </authorList>
    </citation>
    <scope>NUCLEOTIDE SEQUENCE [LARGE SCALE GENOMIC DNA]</scope>
    <source>
        <strain evidence="1 2">Run_B_J11</strain>
    </source>
</reference>
<dbReference type="RefSeq" id="WP_034429970.1">
    <property type="nucleotide sequence ID" value="NZ_CBTK010000002.1"/>
</dbReference>
<keyword evidence="2" id="KW-1185">Reference proteome</keyword>
<dbReference type="InterPro" id="IPR002636">
    <property type="entry name" value="DUF29"/>
</dbReference>
<comment type="caution">
    <text evidence="1">The sequence shown here is derived from an EMBL/GenBank/DDBJ whole genome shotgun (WGS) entry which is preliminary data.</text>
</comment>
<evidence type="ECO:0008006" key="3">
    <source>
        <dbReference type="Google" id="ProtNLM"/>
    </source>
</evidence>
<dbReference type="AlphaFoldDB" id="A0A7U7J2E9"/>
<dbReference type="EMBL" id="CBTK010000002">
    <property type="protein sequence ID" value="CDH43074.1"/>
    <property type="molecule type" value="Genomic_DNA"/>
</dbReference>
<protein>
    <recommendedName>
        <fullName evidence="3">DUF29 domain-containing protein</fullName>
    </recommendedName>
</protein>
<dbReference type="Gene3D" id="1.20.1220.20">
    <property type="entry name" value="Uncharcterised protein PF01724"/>
    <property type="match status" value="1"/>
</dbReference>
<sequence length="142" mass="16581">MTTAYEQDYHAWAQHSAQLIRQGRFAEIDAEYVAEELEDMGASKERELENRLGILLAHLLKWCFQPGRRSNSWRLTIKEQRQRIARLLRKNPSLKASLSETYRDAYSDAVLMAARETGLSEATFPQENPFNWEQTSGDYWPE</sequence>
<dbReference type="Proteomes" id="UP000019184">
    <property type="component" value="Unassembled WGS sequence"/>
</dbReference>
<dbReference type="Pfam" id="PF01724">
    <property type="entry name" value="DUF29"/>
    <property type="match status" value="1"/>
</dbReference>
<accession>A0A7U7J2E9</accession>
<gene>
    <name evidence="1" type="ORF">BN874_100027</name>
</gene>
<evidence type="ECO:0000313" key="2">
    <source>
        <dbReference type="Proteomes" id="UP000019184"/>
    </source>
</evidence>
<name>A0A7U7J2E9_9GAMM</name>
<dbReference type="OrthoDB" id="5766125at2"/>